<evidence type="ECO:0000313" key="16">
    <source>
        <dbReference type="EMBL" id="MEX1668529.1"/>
    </source>
</evidence>
<evidence type="ECO:0000256" key="11">
    <source>
        <dbReference type="ARBA" id="ARBA00025746"/>
    </source>
</evidence>
<dbReference type="InterPro" id="IPR036909">
    <property type="entry name" value="Cyt_c-like_dom_sf"/>
</dbReference>
<dbReference type="InterPro" id="IPR025710">
    <property type="entry name" value="SoxA"/>
</dbReference>
<keyword evidence="6 14" id="KW-0479">Metal-binding</keyword>
<evidence type="ECO:0000256" key="12">
    <source>
        <dbReference type="ARBA" id="ARBA00048077"/>
    </source>
</evidence>
<comment type="catalytic activity">
    <reaction evidence="13 14">
        <text>S-sulfanyl-L-cysteinyl-[SoxY protein] + thiosulfate + 2 Fe(III)-[cytochrome c] = S-(2-sulfodisulfanyl)-L-cysteinyl-[SoxY protein] + 2 Fe(II)-[cytochrome c] + 2 H(+)</text>
        <dbReference type="Rhea" id="RHEA:51224"/>
        <dbReference type="Rhea" id="RHEA-COMP:10350"/>
        <dbReference type="Rhea" id="RHEA-COMP:14399"/>
        <dbReference type="Rhea" id="RHEA-COMP:14689"/>
        <dbReference type="Rhea" id="RHEA-COMP:14690"/>
        <dbReference type="ChEBI" id="CHEBI:15378"/>
        <dbReference type="ChEBI" id="CHEBI:29033"/>
        <dbReference type="ChEBI" id="CHEBI:29034"/>
        <dbReference type="ChEBI" id="CHEBI:33542"/>
        <dbReference type="ChEBI" id="CHEBI:61963"/>
        <dbReference type="ChEBI" id="CHEBI:140664"/>
        <dbReference type="EC" id="2.8.5.2"/>
    </reaction>
</comment>
<evidence type="ECO:0000313" key="17">
    <source>
        <dbReference type="Proteomes" id="UP001557485"/>
    </source>
</evidence>
<sequence>MRGLLKSLKWLNPKNFGVTALVIYSGAALAQDDVFSQYREMMGDDNPAIFVIEEGADLWREPRGPKKASLEACDLGLGAGVVKGAYAQLPRYFADTAQVMDLEARLFHCMETLQGLTPAEARRKPYSGKGDTGTELEALVTYIADQSNGQAIALPQSHPQEKTAYALGENIFYYRAGPHDFSCASCHRQTGKRIRLQDLPNLTEAEGAAAAYSSWPAYRVSQGLVRTMGWRMQNCARQQRLPELQAGSDAITALLVFMGVNAQGAEMQAPGLKR</sequence>
<reference evidence="16 17" key="1">
    <citation type="journal article" date="2011" name="Int. J. Syst. Evol. Microbiol.">
        <title>Zhongshania antarctica gen. nov., sp. nov. and Zhongshania guokunii sp. nov., gammaproteobacteria respectively isolated from coastal attached (fast) ice and surface seawater of the Antarctic.</title>
        <authorList>
            <person name="Li H.J."/>
            <person name="Zhang X.Y."/>
            <person name="Chen C.X."/>
            <person name="Zhang Y.J."/>
            <person name="Gao Z.M."/>
            <person name="Yu Y."/>
            <person name="Chen X.L."/>
            <person name="Chen B."/>
            <person name="Zhang Y.Z."/>
        </authorList>
    </citation>
    <scope>NUCLEOTIDE SEQUENCE [LARGE SCALE GENOMIC DNA]</scope>
    <source>
        <strain evidence="16 17">ZS6-22T</strain>
    </source>
</reference>
<comment type="subunit">
    <text evidence="2 14">Heterodimer of SoxA and SoxX.</text>
</comment>
<evidence type="ECO:0000256" key="9">
    <source>
        <dbReference type="ARBA" id="ARBA00022982"/>
    </source>
</evidence>
<evidence type="ECO:0000256" key="2">
    <source>
        <dbReference type="ARBA" id="ARBA00011530"/>
    </source>
</evidence>
<evidence type="ECO:0000256" key="4">
    <source>
        <dbReference type="ARBA" id="ARBA00022617"/>
    </source>
</evidence>
<evidence type="ECO:0000256" key="6">
    <source>
        <dbReference type="ARBA" id="ARBA00022723"/>
    </source>
</evidence>
<protein>
    <recommendedName>
        <fullName evidence="14">SoxAX cytochrome complex subunit A</fullName>
        <ecNumber evidence="14">2.8.5.2</ecNumber>
    </recommendedName>
    <alternativeName>
        <fullName evidence="14">Protein SoxA</fullName>
    </alternativeName>
    <alternativeName>
        <fullName evidence="14">Sulfur oxidizing protein A</fullName>
    </alternativeName>
    <alternativeName>
        <fullName evidence="14">Thiosulfate-oxidizing multienzyme system protein SoxA</fullName>
    </alternativeName>
</protein>
<dbReference type="PIRSF" id="PIRSF038455">
    <property type="entry name" value="SoxA"/>
    <property type="match status" value="1"/>
</dbReference>
<dbReference type="Pfam" id="PF21342">
    <property type="entry name" value="SoxA-TsdA_cyt-c"/>
    <property type="match status" value="2"/>
</dbReference>
<evidence type="ECO:0000259" key="15">
    <source>
        <dbReference type="Pfam" id="PF21342"/>
    </source>
</evidence>
<evidence type="ECO:0000256" key="8">
    <source>
        <dbReference type="ARBA" id="ARBA00022764"/>
    </source>
</evidence>
<accession>A0ABV3U6B2</accession>
<comment type="caution">
    <text evidence="16">The sequence shown here is derived from an EMBL/GenBank/DDBJ whole genome shotgun (WGS) entry which is preliminary data.</text>
</comment>
<dbReference type="RefSeq" id="WP_368380814.1">
    <property type="nucleotide sequence ID" value="NZ_JBFRYA010000004.1"/>
</dbReference>
<keyword evidence="8 14" id="KW-0574">Periplasm</keyword>
<evidence type="ECO:0000256" key="14">
    <source>
        <dbReference type="PIRNR" id="PIRNR038455"/>
    </source>
</evidence>
<evidence type="ECO:0000256" key="3">
    <source>
        <dbReference type="ARBA" id="ARBA00022448"/>
    </source>
</evidence>
<evidence type="ECO:0000256" key="1">
    <source>
        <dbReference type="ARBA" id="ARBA00004418"/>
    </source>
</evidence>
<evidence type="ECO:0000256" key="13">
    <source>
        <dbReference type="ARBA" id="ARBA00048423"/>
    </source>
</evidence>
<feature type="domain" description="Cytochrome c" evidence="15">
    <location>
        <begin position="54"/>
        <end position="152"/>
    </location>
</feature>
<evidence type="ECO:0000256" key="10">
    <source>
        <dbReference type="ARBA" id="ARBA00023004"/>
    </source>
</evidence>
<keyword evidence="9 14" id="KW-0249">Electron transport</keyword>
<keyword evidence="4 14" id="KW-0349">Heme</keyword>
<keyword evidence="5 14" id="KW-0808">Transferase</keyword>
<keyword evidence="7" id="KW-0732">Signal</keyword>
<proteinExistence type="inferred from homology"/>
<name>A0ABV3U6B2_9GAMM</name>
<keyword evidence="17" id="KW-1185">Reference proteome</keyword>
<evidence type="ECO:0000256" key="7">
    <source>
        <dbReference type="ARBA" id="ARBA00022729"/>
    </source>
</evidence>
<keyword evidence="3 14" id="KW-0813">Transport</keyword>
<dbReference type="EMBL" id="JBFRYA010000004">
    <property type="protein sequence ID" value="MEX1668529.1"/>
    <property type="molecule type" value="Genomic_DNA"/>
</dbReference>
<keyword evidence="10 14" id="KW-0408">Iron</keyword>
<organism evidence="16 17">
    <name type="scientific">Zhongshania guokunii</name>
    <dbReference type="NCBI Taxonomy" id="641783"/>
    <lineage>
        <taxon>Bacteria</taxon>
        <taxon>Pseudomonadati</taxon>
        <taxon>Pseudomonadota</taxon>
        <taxon>Gammaproteobacteria</taxon>
        <taxon>Cellvibrionales</taxon>
        <taxon>Spongiibacteraceae</taxon>
        <taxon>Zhongshania</taxon>
    </lineage>
</organism>
<dbReference type="Gene3D" id="1.10.760.10">
    <property type="entry name" value="Cytochrome c-like domain"/>
    <property type="match status" value="2"/>
</dbReference>
<gene>
    <name evidence="16" type="primary">soxA</name>
    <name evidence="16" type="ORF">AB4876_06380</name>
</gene>
<dbReference type="EC" id="2.8.5.2" evidence="14"/>
<dbReference type="NCBIfam" id="TIGR04484">
    <property type="entry name" value="thiosulf_SoxA"/>
    <property type="match status" value="1"/>
</dbReference>
<comment type="subcellular location">
    <subcellularLocation>
        <location evidence="1 14">Periplasm</location>
    </subcellularLocation>
</comment>
<dbReference type="InterPro" id="IPR009056">
    <property type="entry name" value="Cyt_c-like_dom"/>
</dbReference>
<dbReference type="Proteomes" id="UP001557485">
    <property type="component" value="Unassembled WGS sequence"/>
</dbReference>
<dbReference type="SUPFAM" id="SSF46626">
    <property type="entry name" value="Cytochrome c"/>
    <property type="match status" value="2"/>
</dbReference>
<comment type="catalytic activity">
    <reaction evidence="12 14">
        <text>L-cysteinyl-[SoxY protein] + thiosulfate + 2 Fe(III)-[cytochrome c] = S-sulfosulfanyl-L-cysteinyl-[SoxY protein] + 2 Fe(II)-[cytochrome c] + 2 H(+)</text>
        <dbReference type="Rhea" id="RHEA:56720"/>
        <dbReference type="Rhea" id="RHEA-COMP:10350"/>
        <dbReference type="Rhea" id="RHEA-COMP:14328"/>
        <dbReference type="Rhea" id="RHEA-COMP:14399"/>
        <dbReference type="Rhea" id="RHEA-COMP:14691"/>
        <dbReference type="ChEBI" id="CHEBI:15378"/>
        <dbReference type="ChEBI" id="CHEBI:29033"/>
        <dbReference type="ChEBI" id="CHEBI:29034"/>
        <dbReference type="ChEBI" id="CHEBI:29950"/>
        <dbReference type="ChEBI" id="CHEBI:33542"/>
        <dbReference type="ChEBI" id="CHEBI:139321"/>
        <dbReference type="EC" id="2.8.5.2"/>
    </reaction>
</comment>
<feature type="domain" description="Cytochrome c" evidence="15">
    <location>
        <begin position="168"/>
        <end position="267"/>
    </location>
</feature>
<evidence type="ECO:0000256" key="5">
    <source>
        <dbReference type="ARBA" id="ARBA00022679"/>
    </source>
</evidence>
<comment type="similarity">
    <text evidence="11 14">Belongs to the SoxA family.</text>
</comment>